<dbReference type="SUPFAM" id="SSF55205">
    <property type="entry name" value="EPT/RTPC-like"/>
    <property type="match status" value="1"/>
</dbReference>
<sequence>MTVELPCAAIPVRGRVDAVASEVAVTALLLAGVVTGGTVMVREPLGLEPDAVRRLRAGVARTGAYVVASADGLTATTRSTAGELPQFDATVPMDVLPLYAVAATRAGDECALSASDGTAAAWAPLLVQLGLGVCVEGESIVVAPGLGEPAGVVDHDGDVRVALTALLVALLQPGVQVVDTTPLDVFPGFLDRWTALLEADEYLLPGSALLPSDYVVRS</sequence>
<proteinExistence type="predicted"/>
<evidence type="ECO:0000313" key="1">
    <source>
        <dbReference type="EMBL" id="TWH16602.1"/>
    </source>
</evidence>
<dbReference type="InterPro" id="IPR013792">
    <property type="entry name" value="RNA3'P_cycl/enolpyr_Trfase_a/b"/>
</dbReference>
<accession>A0A562E3G0</accession>
<protein>
    <recommendedName>
        <fullName evidence="3">3-phosphoshikimate 1-carboxyvinyltransferase</fullName>
    </recommendedName>
</protein>
<gene>
    <name evidence="1" type="ORF">L618_002200000120</name>
</gene>
<comment type="caution">
    <text evidence="1">The sequence shown here is derived from an EMBL/GenBank/DDBJ whole genome shotgun (WGS) entry which is preliminary data.</text>
</comment>
<evidence type="ECO:0000313" key="2">
    <source>
        <dbReference type="Proteomes" id="UP000317573"/>
    </source>
</evidence>
<name>A0A562E3G0_RHORH</name>
<organism evidence="1 2">
    <name type="scientific">Rhodococcus rhodochrous J45</name>
    <dbReference type="NCBI Taxonomy" id="935266"/>
    <lineage>
        <taxon>Bacteria</taxon>
        <taxon>Bacillati</taxon>
        <taxon>Actinomycetota</taxon>
        <taxon>Actinomycetes</taxon>
        <taxon>Mycobacteriales</taxon>
        <taxon>Nocardiaceae</taxon>
        <taxon>Rhodococcus</taxon>
    </lineage>
</organism>
<dbReference type="Gene3D" id="3.65.10.10">
    <property type="entry name" value="Enolpyruvate transferase domain"/>
    <property type="match status" value="1"/>
</dbReference>
<dbReference type="AlphaFoldDB" id="A0A562E3G0"/>
<dbReference type="RefSeq" id="WP_145691925.1">
    <property type="nucleotide sequence ID" value="NZ_VLJT01000020.1"/>
</dbReference>
<dbReference type="EMBL" id="VLJT01000020">
    <property type="protein sequence ID" value="TWH16602.1"/>
    <property type="molecule type" value="Genomic_DNA"/>
</dbReference>
<dbReference type="GO" id="GO:0016765">
    <property type="term" value="F:transferase activity, transferring alkyl or aryl (other than methyl) groups"/>
    <property type="evidence" value="ECO:0007669"/>
    <property type="project" value="InterPro"/>
</dbReference>
<reference evidence="1 2" key="1">
    <citation type="submission" date="2019-07" db="EMBL/GenBank/DDBJ databases">
        <title>Genome sequencing of lignin-degrading bacterial isolates.</title>
        <authorList>
            <person name="Gladden J."/>
        </authorList>
    </citation>
    <scope>NUCLEOTIDE SEQUENCE [LARGE SCALE GENOMIC DNA]</scope>
    <source>
        <strain evidence="1 2">J45</strain>
    </source>
</reference>
<evidence type="ECO:0008006" key="3">
    <source>
        <dbReference type="Google" id="ProtNLM"/>
    </source>
</evidence>
<dbReference type="InterPro" id="IPR036968">
    <property type="entry name" value="Enolpyruvate_Tfrase_sf"/>
</dbReference>
<dbReference type="Proteomes" id="UP000317573">
    <property type="component" value="Unassembled WGS sequence"/>
</dbReference>